<evidence type="ECO:0000256" key="3">
    <source>
        <dbReference type="ARBA" id="ARBA00022989"/>
    </source>
</evidence>
<feature type="transmembrane region" description="Helical" evidence="5">
    <location>
        <begin position="98"/>
        <end position="118"/>
    </location>
</feature>
<accession>A0A4R5Q543</accession>
<comment type="subcellular location">
    <subcellularLocation>
        <location evidence="1">Membrane</location>
        <topology evidence="1">Multi-pass membrane protein</topology>
    </subcellularLocation>
</comment>
<keyword evidence="7" id="KW-0436">Ligase</keyword>
<protein>
    <submittedName>
        <fullName evidence="7">O-antigen ligase domain-containing protein</fullName>
    </submittedName>
</protein>
<reference evidence="7 8" key="1">
    <citation type="journal article" date="2016" name="J. Microbiol.">
        <title>Dankookia rubra gen. nov., sp. nov., an alphaproteobacterium isolated from sediment of a shallow stream.</title>
        <authorList>
            <person name="Kim W.H."/>
            <person name="Kim D.H."/>
            <person name="Kang K."/>
            <person name="Ahn T.Y."/>
        </authorList>
    </citation>
    <scope>NUCLEOTIDE SEQUENCE [LARGE SCALE GENOMIC DNA]</scope>
    <source>
        <strain evidence="7 8">JCM30602</strain>
    </source>
</reference>
<keyword evidence="8" id="KW-1185">Reference proteome</keyword>
<dbReference type="OrthoDB" id="572012at2"/>
<evidence type="ECO:0000256" key="1">
    <source>
        <dbReference type="ARBA" id="ARBA00004141"/>
    </source>
</evidence>
<organism evidence="7 8">
    <name type="scientific">Dankookia rubra</name>
    <dbReference type="NCBI Taxonomy" id="1442381"/>
    <lineage>
        <taxon>Bacteria</taxon>
        <taxon>Pseudomonadati</taxon>
        <taxon>Pseudomonadota</taxon>
        <taxon>Alphaproteobacteria</taxon>
        <taxon>Acetobacterales</taxon>
        <taxon>Roseomonadaceae</taxon>
        <taxon>Dankookia</taxon>
    </lineage>
</organism>
<evidence type="ECO:0000259" key="6">
    <source>
        <dbReference type="Pfam" id="PF04932"/>
    </source>
</evidence>
<feature type="transmembrane region" description="Helical" evidence="5">
    <location>
        <begin position="262"/>
        <end position="282"/>
    </location>
</feature>
<name>A0A4R5Q543_9PROT</name>
<evidence type="ECO:0000256" key="5">
    <source>
        <dbReference type="SAM" id="Phobius"/>
    </source>
</evidence>
<feature type="transmembrane region" description="Helical" evidence="5">
    <location>
        <begin position="30"/>
        <end position="49"/>
    </location>
</feature>
<feature type="transmembrane region" description="Helical" evidence="5">
    <location>
        <begin position="172"/>
        <end position="191"/>
    </location>
</feature>
<dbReference type="RefSeq" id="WP_133293269.1">
    <property type="nucleotide sequence ID" value="NZ_SMSJ01000197.1"/>
</dbReference>
<dbReference type="AlphaFoldDB" id="A0A4R5Q543"/>
<feature type="transmembrane region" description="Helical" evidence="5">
    <location>
        <begin position="226"/>
        <end position="250"/>
    </location>
</feature>
<keyword evidence="3 5" id="KW-1133">Transmembrane helix</keyword>
<evidence type="ECO:0000256" key="4">
    <source>
        <dbReference type="ARBA" id="ARBA00023136"/>
    </source>
</evidence>
<feature type="transmembrane region" description="Helical" evidence="5">
    <location>
        <begin position="138"/>
        <end position="160"/>
    </location>
</feature>
<dbReference type="EMBL" id="SMSJ01000197">
    <property type="protein sequence ID" value="TDH57866.1"/>
    <property type="molecule type" value="Genomic_DNA"/>
</dbReference>
<keyword evidence="2 5" id="KW-0812">Transmembrane</keyword>
<feature type="transmembrane region" description="Helical" evidence="5">
    <location>
        <begin position="197"/>
        <end position="214"/>
    </location>
</feature>
<gene>
    <name evidence="7" type="ORF">E2C06_35635</name>
</gene>
<feature type="transmembrane region" description="Helical" evidence="5">
    <location>
        <begin position="392"/>
        <end position="411"/>
    </location>
</feature>
<sequence length="437" mass="48412">MSERGDKRVKLGISRVQPDKNVFTKADISMATWTAIIFFVTYVLLVIFVGTSNDEPSLAQNGGGGPIKYVLYSLPITLGFVYYCVFGSVSSRISWHGALAFLLYATVSMLSLASNTLHGFYSVRDIAIISGYLSMYVFWFRAPAWCVDAALLTLALCIAIDSAWRIGSAPNLFAGGFYGFLGLSEASQQGLFGSNGILESSFAFPVGAIALYYFSHRKRQKFLFSLVLLFIAFKRIAFAGIVLALCFDVVVSPIISQKSRKFLAATIVVLVSLTAIFTTQIFEGIADLLDLEETNANSVSLGRYDIAVKLWTELESAPLMNYVVGFGPGSADQISTENFNLNPHNDWLKIIIDYGVIGFVVFHLVFLIITRVSRLGIMIYLYNATLMVTDNVLIYMIYHPFLVLIACVARGHEESDFTRRLTLNRRPQSLAPNRPPQ</sequence>
<evidence type="ECO:0000313" key="8">
    <source>
        <dbReference type="Proteomes" id="UP000295096"/>
    </source>
</evidence>
<dbReference type="Proteomes" id="UP000295096">
    <property type="component" value="Unassembled WGS sequence"/>
</dbReference>
<dbReference type="InterPro" id="IPR007016">
    <property type="entry name" value="O-antigen_ligase-rel_domated"/>
</dbReference>
<feature type="transmembrane region" description="Helical" evidence="5">
    <location>
        <begin position="69"/>
        <end position="86"/>
    </location>
</feature>
<comment type="caution">
    <text evidence="7">The sequence shown here is derived from an EMBL/GenBank/DDBJ whole genome shotgun (WGS) entry which is preliminary data.</text>
</comment>
<evidence type="ECO:0000256" key="2">
    <source>
        <dbReference type="ARBA" id="ARBA00022692"/>
    </source>
</evidence>
<feature type="domain" description="O-antigen ligase-related" evidence="6">
    <location>
        <begin position="222"/>
        <end position="362"/>
    </location>
</feature>
<feature type="transmembrane region" description="Helical" evidence="5">
    <location>
        <begin position="351"/>
        <end position="372"/>
    </location>
</feature>
<evidence type="ECO:0000313" key="7">
    <source>
        <dbReference type="EMBL" id="TDH57866.1"/>
    </source>
</evidence>
<proteinExistence type="predicted"/>
<dbReference type="Pfam" id="PF04932">
    <property type="entry name" value="Wzy_C"/>
    <property type="match status" value="1"/>
</dbReference>
<dbReference type="GO" id="GO:0016020">
    <property type="term" value="C:membrane"/>
    <property type="evidence" value="ECO:0007669"/>
    <property type="project" value="UniProtKB-SubCell"/>
</dbReference>
<keyword evidence="4 5" id="KW-0472">Membrane</keyword>
<dbReference type="GO" id="GO:0016874">
    <property type="term" value="F:ligase activity"/>
    <property type="evidence" value="ECO:0007669"/>
    <property type="project" value="UniProtKB-KW"/>
</dbReference>